<dbReference type="FunFam" id="1.20.1250.20:FF:000172">
    <property type="entry name" value="MFS multidrug resistance transporter"/>
    <property type="match status" value="1"/>
</dbReference>
<dbReference type="OrthoDB" id="2985014at2759"/>
<evidence type="ECO:0000256" key="7">
    <source>
        <dbReference type="ARBA" id="ARBA00023180"/>
    </source>
</evidence>
<dbReference type="PROSITE" id="PS50850">
    <property type="entry name" value="MFS"/>
    <property type="match status" value="1"/>
</dbReference>
<dbReference type="SUPFAM" id="SSF103473">
    <property type="entry name" value="MFS general substrate transporter"/>
    <property type="match status" value="1"/>
</dbReference>
<dbReference type="GeneID" id="34613921"/>
<evidence type="ECO:0000259" key="13">
    <source>
        <dbReference type="PROSITE" id="PS50850"/>
    </source>
</evidence>
<feature type="transmembrane region" description="Helical" evidence="11">
    <location>
        <begin position="298"/>
        <end position="323"/>
    </location>
</feature>
<name>A0A1L9SH57_9EURO</name>
<gene>
    <name evidence="14" type="ORF">ASPZODRAFT_1969572</name>
</gene>
<dbReference type="VEuPathDB" id="FungiDB:ASPZODRAFT_1969572"/>
<feature type="transmembrane region" description="Helical" evidence="11">
    <location>
        <begin position="192"/>
        <end position="215"/>
    </location>
</feature>
<feature type="transmembrane region" description="Helical" evidence="11">
    <location>
        <begin position="221"/>
        <end position="241"/>
    </location>
</feature>
<feature type="transmembrane region" description="Helical" evidence="11">
    <location>
        <begin position="102"/>
        <end position="120"/>
    </location>
</feature>
<comment type="function">
    <text evidence="9">Transmembrane transporter that exports citrate across the cell membrane.</text>
</comment>
<feature type="transmembrane region" description="Helical" evidence="11">
    <location>
        <begin position="466"/>
        <end position="484"/>
    </location>
</feature>
<dbReference type="EMBL" id="KV878342">
    <property type="protein sequence ID" value="OJJ46529.1"/>
    <property type="molecule type" value="Genomic_DNA"/>
</dbReference>
<dbReference type="GO" id="GO:0015137">
    <property type="term" value="F:citrate transmembrane transporter activity"/>
    <property type="evidence" value="ECO:0007669"/>
    <property type="project" value="UniProtKB-ARBA"/>
</dbReference>
<reference evidence="15" key="1">
    <citation type="journal article" date="2017" name="Genome Biol.">
        <title>Comparative genomics reveals high biological diversity and specific adaptations in the industrially and medically important fungal genus Aspergillus.</title>
        <authorList>
            <person name="de Vries R.P."/>
            <person name="Riley R."/>
            <person name="Wiebenga A."/>
            <person name="Aguilar-Osorio G."/>
            <person name="Amillis S."/>
            <person name="Uchima C.A."/>
            <person name="Anderluh G."/>
            <person name="Asadollahi M."/>
            <person name="Askin M."/>
            <person name="Barry K."/>
            <person name="Battaglia E."/>
            <person name="Bayram O."/>
            <person name="Benocci T."/>
            <person name="Braus-Stromeyer S.A."/>
            <person name="Caldana C."/>
            <person name="Canovas D."/>
            <person name="Cerqueira G.C."/>
            <person name="Chen F."/>
            <person name="Chen W."/>
            <person name="Choi C."/>
            <person name="Clum A."/>
            <person name="Dos Santos R.A."/>
            <person name="Damasio A.R."/>
            <person name="Diallinas G."/>
            <person name="Emri T."/>
            <person name="Fekete E."/>
            <person name="Flipphi M."/>
            <person name="Freyberg S."/>
            <person name="Gallo A."/>
            <person name="Gournas C."/>
            <person name="Habgood R."/>
            <person name="Hainaut M."/>
            <person name="Harispe M.L."/>
            <person name="Henrissat B."/>
            <person name="Hilden K.S."/>
            <person name="Hope R."/>
            <person name="Hossain A."/>
            <person name="Karabika E."/>
            <person name="Karaffa L."/>
            <person name="Karanyi Z."/>
            <person name="Krasevec N."/>
            <person name="Kuo A."/>
            <person name="Kusch H."/>
            <person name="LaButti K."/>
            <person name="Lagendijk E.L."/>
            <person name="Lapidus A."/>
            <person name="Levasseur A."/>
            <person name="Lindquist E."/>
            <person name="Lipzen A."/>
            <person name="Logrieco A.F."/>
            <person name="MacCabe A."/>
            <person name="Maekelae M.R."/>
            <person name="Malavazi I."/>
            <person name="Melin P."/>
            <person name="Meyer V."/>
            <person name="Mielnichuk N."/>
            <person name="Miskei M."/>
            <person name="Molnar A.P."/>
            <person name="Mule G."/>
            <person name="Ngan C.Y."/>
            <person name="Orejas M."/>
            <person name="Orosz E."/>
            <person name="Ouedraogo J.P."/>
            <person name="Overkamp K.M."/>
            <person name="Park H.-S."/>
            <person name="Perrone G."/>
            <person name="Piumi F."/>
            <person name="Punt P.J."/>
            <person name="Ram A.F."/>
            <person name="Ramon A."/>
            <person name="Rauscher S."/>
            <person name="Record E."/>
            <person name="Riano-Pachon D.M."/>
            <person name="Robert V."/>
            <person name="Roehrig J."/>
            <person name="Ruller R."/>
            <person name="Salamov A."/>
            <person name="Salih N.S."/>
            <person name="Samson R.A."/>
            <person name="Sandor E."/>
            <person name="Sanguinetti M."/>
            <person name="Schuetze T."/>
            <person name="Sepcic K."/>
            <person name="Shelest E."/>
            <person name="Sherlock G."/>
            <person name="Sophianopoulou V."/>
            <person name="Squina F.M."/>
            <person name="Sun H."/>
            <person name="Susca A."/>
            <person name="Todd R.B."/>
            <person name="Tsang A."/>
            <person name="Unkles S.E."/>
            <person name="van de Wiele N."/>
            <person name="van Rossen-Uffink D."/>
            <person name="Oliveira J.V."/>
            <person name="Vesth T.C."/>
            <person name="Visser J."/>
            <person name="Yu J.-H."/>
            <person name="Zhou M."/>
            <person name="Andersen M.R."/>
            <person name="Archer D.B."/>
            <person name="Baker S.E."/>
            <person name="Benoit I."/>
            <person name="Brakhage A.A."/>
            <person name="Braus G.H."/>
            <person name="Fischer R."/>
            <person name="Frisvad J.C."/>
            <person name="Goldman G.H."/>
            <person name="Houbraken J."/>
            <person name="Oakley B."/>
            <person name="Pocsi I."/>
            <person name="Scazzocchio C."/>
            <person name="Seiboth B."/>
            <person name="vanKuyk P.A."/>
            <person name="Wortman J."/>
            <person name="Dyer P.S."/>
            <person name="Grigoriev I.V."/>
        </authorList>
    </citation>
    <scope>NUCLEOTIDE SEQUENCE [LARGE SCALE GENOMIC DNA]</scope>
    <source>
        <strain evidence="15">CBS 506.65</strain>
    </source>
</reference>
<keyword evidence="4 11" id="KW-0812">Transmembrane</keyword>
<keyword evidence="12" id="KW-0732">Signal</keyword>
<dbReference type="Gene3D" id="1.20.1250.20">
    <property type="entry name" value="MFS general substrate transporter like domains"/>
    <property type="match status" value="1"/>
</dbReference>
<feature type="transmembrane region" description="Helical" evidence="11">
    <location>
        <begin position="132"/>
        <end position="152"/>
    </location>
</feature>
<keyword evidence="15" id="KW-1185">Reference proteome</keyword>
<comment type="subcellular location">
    <subcellularLocation>
        <location evidence="1">Membrane</location>
        <topology evidence="1">Multi-pass membrane protein</topology>
    </subcellularLocation>
</comment>
<evidence type="ECO:0000256" key="5">
    <source>
        <dbReference type="ARBA" id="ARBA00022989"/>
    </source>
</evidence>
<feature type="signal peptide" evidence="12">
    <location>
        <begin position="1"/>
        <end position="18"/>
    </location>
</feature>
<feature type="transmembrane region" description="Helical" evidence="11">
    <location>
        <begin position="382"/>
        <end position="399"/>
    </location>
</feature>
<dbReference type="InterPro" id="IPR036259">
    <property type="entry name" value="MFS_trans_sf"/>
</dbReference>
<evidence type="ECO:0000313" key="14">
    <source>
        <dbReference type="EMBL" id="OJJ46529.1"/>
    </source>
</evidence>
<proteinExistence type="inferred from homology"/>
<comment type="similarity">
    <text evidence="2">Belongs to the major facilitator superfamily.</text>
</comment>
<dbReference type="PANTHER" id="PTHR23502:SF21">
    <property type="entry name" value="DITYROSINE TRANSPORTER 1"/>
    <property type="match status" value="1"/>
</dbReference>
<evidence type="ECO:0000256" key="11">
    <source>
        <dbReference type="SAM" id="Phobius"/>
    </source>
</evidence>
<evidence type="ECO:0000256" key="4">
    <source>
        <dbReference type="ARBA" id="ARBA00022692"/>
    </source>
</evidence>
<organism evidence="14 15">
    <name type="scientific">Penicilliopsis zonata CBS 506.65</name>
    <dbReference type="NCBI Taxonomy" id="1073090"/>
    <lineage>
        <taxon>Eukaryota</taxon>
        <taxon>Fungi</taxon>
        <taxon>Dikarya</taxon>
        <taxon>Ascomycota</taxon>
        <taxon>Pezizomycotina</taxon>
        <taxon>Eurotiomycetes</taxon>
        <taxon>Eurotiomycetidae</taxon>
        <taxon>Eurotiales</taxon>
        <taxon>Aspergillaceae</taxon>
        <taxon>Penicilliopsis</taxon>
    </lineage>
</organism>
<feature type="transmembrane region" description="Helical" evidence="11">
    <location>
        <begin position="438"/>
        <end position="460"/>
    </location>
</feature>
<dbReference type="InterPro" id="IPR011701">
    <property type="entry name" value="MFS"/>
</dbReference>
<evidence type="ECO:0000256" key="6">
    <source>
        <dbReference type="ARBA" id="ARBA00023136"/>
    </source>
</evidence>
<dbReference type="PANTHER" id="PTHR23502">
    <property type="entry name" value="MAJOR FACILITATOR SUPERFAMILY"/>
    <property type="match status" value="1"/>
</dbReference>
<keyword evidence="7" id="KW-0325">Glycoprotein</keyword>
<comment type="catalytic activity">
    <reaction evidence="8">
        <text>citrate(in) = citrate(out)</text>
        <dbReference type="Rhea" id="RHEA:33183"/>
        <dbReference type="ChEBI" id="CHEBI:16947"/>
    </reaction>
</comment>
<evidence type="ECO:0000256" key="2">
    <source>
        <dbReference type="ARBA" id="ARBA00008335"/>
    </source>
</evidence>
<feature type="transmembrane region" description="Helical" evidence="11">
    <location>
        <begin position="405"/>
        <end position="426"/>
    </location>
</feature>
<feature type="transmembrane region" description="Helical" evidence="11">
    <location>
        <begin position="335"/>
        <end position="355"/>
    </location>
</feature>
<feature type="domain" description="Major facilitator superfamily (MFS) profile" evidence="13">
    <location>
        <begin position="66"/>
        <end position="485"/>
    </location>
</feature>
<keyword evidence="3" id="KW-0813">Transport</keyword>
<dbReference type="Pfam" id="PF07690">
    <property type="entry name" value="MFS_1"/>
    <property type="match status" value="1"/>
</dbReference>
<keyword evidence="6 11" id="KW-0472">Membrane</keyword>
<dbReference type="AlphaFoldDB" id="A0A1L9SH57"/>
<dbReference type="RefSeq" id="XP_022581039.1">
    <property type="nucleotide sequence ID" value="XM_022727457.1"/>
</dbReference>
<sequence length="485" mass="52384">MMLILLLIFLILYPSTWTLTMTTTAVEEGLAEKEAIVHPQQQVDPQQQAHPQQPYSAIPPSRRHFILGLITVAGFFGPLAGNIYLPALPVLARDFKVTTTDINLTVTVFMVVFAFGPLFWSSLADWQGRRPLYIISLLIYILANVLLAALPANYGALIVLRILQAFGSSAVMSMGAGTVADMVEPKRRARAMSYFLFGPQCGPILGPVLGGAFAGSASWRWIFGFLAIAASVLWVVLLFGLPETLRARVGNGRVYEDQGFILSPPRLSSVLVPESERGPAPPKPSLKGYWRLFSYPPIGIVSMNTAVLYSSYFCIAIQLPIALENVYHWSTAEVGAGYVVVGTAMVIGSIAGGRFSDWRRAQAVKALGEDKVHPEARLNDQVWGLLLASSGLLMFGYFVDYAIHPAATLIATFLVGFGMSWMFVASNAFLTSCIPRQAAAAFALGNLLRSPAAAVAAAIIGSLVKSMGWGYCFLGLCLLNLVGIV</sequence>
<protein>
    <recommendedName>
        <fullName evidence="10">Citrate exporter 1</fullName>
    </recommendedName>
</protein>
<dbReference type="GO" id="GO:0140115">
    <property type="term" value="P:export across plasma membrane"/>
    <property type="evidence" value="ECO:0007669"/>
    <property type="project" value="UniProtKB-ARBA"/>
</dbReference>
<dbReference type="Gene3D" id="1.20.1720.10">
    <property type="entry name" value="Multidrug resistance protein D"/>
    <property type="match status" value="1"/>
</dbReference>
<evidence type="ECO:0000313" key="15">
    <source>
        <dbReference type="Proteomes" id="UP000184188"/>
    </source>
</evidence>
<dbReference type="GO" id="GO:0005886">
    <property type="term" value="C:plasma membrane"/>
    <property type="evidence" value="ECO:0007669"/>
    <property type="project" value="TreeGrafter"/>
</dbReference>
<feature type="transmembrane region" description="Helical" evidence="11">
    <location>
        <begin position="158"/>
        <end position="180"/>
    </location>
</feature>
<evidence type="ECO:0000256" key="8">
    <source>
        <dbReference type="ARBA" id="ARBA00051015"/>
    </source>
</evidence>
<dbReference type="GO" id="GO:0005275">
    <property type="term" value="F:amine transmembrane transporter activity"/>
    <property type="evidence" value="ECO:0007669"/>
    <property type="project" value="TreeGrafter"/>
</dbReference>
<evidence type="ECO:0000256" key="3">
    <source>
        <dbReference type="ARBA" id="ARBA00022448"/>
    </source>
</evidence>
<evidence type="ECO:0000256" key="10">
    <source>
        <dbReference type="ARBA" id="ARBA00074746"/>
    </source>
</evidence>
<dbReference type="FunFam" id="1.20.1720.10:FF:000009">
    <property type="entry name" value="MFS multidrug transporter"/>
    <property type="match status" value="1"/>
</dbReference>
<feature type="chain" id="PRO_5012634775" description="Citrate exporter 1" evidence="12">
    <location>
        <begin position="19"/>
        <end position="485"/>
    </location>
</feature>
<dbReference type="STRING" id="1073090.A0A1L9SH57"/>
<evidence type="ECO:0000256" key="12">
    <source>
        <dbReference type="SAM" id="SignalP"/>
    </source>
</evidence>
<evidence type="ECO:0000256" key="1">
    <source>
        <dbReference type="ARBA" id="ARBA00004141"/>
    </source>
</evidence>
<dbReference type="InterPro" id="IPR020846">
    <property type="entry name" value="MFS_dom"/>
</dbReference>
<dbReference type="Proteomes" id="UP000184188">
    <property type="component" value="Unassembled WGS sequence"/>
</dbReference>
<evidence type="ECO:0000256" key="9">
    <source>
        <dbReference type="ARBA" id="ARBA00057034"/>
    </source>
</evidence>
<accession>A0A1L9SH57</accession>
<keyword evidence="5 11" id="KW-1133">Transmembrane helix</keyword>